<reference evidence="9 10" key="1">
    <citation type="journal article" date="2011" name="ISME J.">
        <title>Community ecology of hot spring cyanobacterial mats: predominant populations and their functional potential.</title>
        <authorList>
            <person name="Klatt C.G."/>
            <person name="Wood J.M."/>
            <person name="Rusch D.B."/>
            <person name="Bateson M.M."/>
            <person name="Hamamura N."/>
            <person name="Heidelberg J.F."/>
            <person name="Grossman A.R."/>
            <person name="Bhaya D."/>
            <person name="Cohan F.M."/>
            <person name="Kuhl M."/>
            <person name="Bryant D.A."/>
            <person name="Ward D.M."/>
        </authorList>
    </citation>
    <scope>NUCLEOTIDE SEQUENCE [LARGE SCALE GENOMIC DNA]</scope>
    <source>
        <strain evidence="9">OS</strain>
    </source>
</reference>
<evidence type="ECO:0000313" key="9">
    <source>
        <dbReference type="EMBL" id="RFM24014.1"/>
    </source>
</evidence>
<accession>A0A395M278</accession>
<feature type="domain" description="TACO1/YebC-like N-terminal" evidence="8">
    <location>
        <begin position="5"/>
        <end position="73"/>
    </location>
</feature>
<dbReference type="InterPro" id="IPR026564">
    <property type="entry name" value="Transcrip_reg_TACO1-like_dom3"/>
</dbReference>
<dbReference type="NCBIfam" id="TIGR01033">
    <property type="entry name" value="YebC/PmpR family DNA-binding transcriptional regulator"/>
    <property type="match status" value="1"/>
</dbReference>
<evidence type="ECO:0000256" key="2">
    <source>
        <dbReference type="ARBA" id="ARBA00022490"/>
    </source>
</evidence>
<keyword evidence="2 6" id="KW-0963">Cytoplasm</keyword>
<name>A0A395M278_9BACT</name>
<evidence type="ECO:0000256" key="5">
    <source>
        <dbReference type="ARBA" id="ARBA00023163"/>
    </source>
</evidence>
<organism evidence="9 10">
    <name type="scientific">Candidatus Thermochlorobacter aerophilus</name>
    <dbReference type="NCBI Taxonomy" id="1868324"/>
    <lineage>
        <taxon>Bacteria</taxon>
        <taxon>Pseudomonadati</taxon>
        <taxon>Chlorobiota</taxon>
        <taxon>Chlorobiia</taxon>
        <taxon>Chlorobiales</taxon>
        <taxon>Candidatus Thermochlorobacteriaceae</taxon>
        <taxon>Candidatus Thermochlorobacter</taxon>
    </lineage>
</organism>
<evidence type="ECO:0000259" key="7">
    <source>
        <dbReference type="Pfam" id="PF01709"/>
    </source>
</evidence>
<dbReference type="Gene3D" id="1.10.10.200">
    <property type="match status" value="1"/>
</dbReference>
<comment type="caution">
    <text evidence="9">The sequence shown here is derived from an EMBL/GenBank/DDBJ whole genome shotgun (WGS) entry which is preliminary data.</text>
</comment>
<evidence type="ECO:0000256" key="1">
    <source>
        <dbReference type="ARBA" id="ARBA00008724"/>
    </source>
</evidence>
<dbReference type="AlphaFoldDB" id="A0A395M278"/>
<dbReference type="InterPro" id="IPR017856">
    <property type="entry name" value="Integrase-like_N"/>
</dbReference>
<dbReference type="Gene3D" id="3.30.70.980">
    <property type="match status" value="2"/>
</dbReference>
<keyword evidence="4 6" id="KW-0238">DNA-binding</keyword>
<evidence type="ECO:0000313" key="10">
    <source>
        <dbReference type="Proteomes" id="UP000266389"/>
    </source>
</evidence>
<proteinExistence type="inferred from homology"/>
<dbReference type="EMBL" id="PHFL01000049">
    <property type="protein sequence ID" value="RFM24014.1"/>
    <property type="molecule type" value="Genomic_DNA"/>
</dbReference>
<dbReference type="InterPro" id="IPR002876">
    <property type="entry name" value="Transcrip_reg_TACO1-like"/>
</dbReference>
<evidence type="ECO:0000256" key="6">
    <source>
        <dbReference type="HAMAP-Rule" id="MF_00693"/>
    </source>
</evidence>
<dbReference type="InterPro" id="IPR048300">
    <property type="entry name" value="TACO1_YebC-like_2nd/3rd_dom"/>
</dbReference>
<dbReference type="InterPro" id="IPR049083">
    <property type="entry name" value="TACO1_YebC_N"/>
</dbReference>
<gene>
    <name evidence="9" type="ORF">D0433_07905</name>
</gene>
<evidence type="ECO:0000256" key="3">
    <source>
        <dbReference type="ARBA" id="ARBA00023015"/>
    </source>
</evidence>
<dbReference type="SUPFAM" id="SSF75625">
    <property type="entry name" value="YebC-like"/>
    <property type="match status" value="1"/>
</dbReference>
<comment type="similarity">
    <text evidence="1 6">Belongs to the TACO1 family.</text>
</comment>
<evidence type="ECO:0000259" key="8">
    <source>
        <dbReference type="Pfam" id="PF20772"/>
    </source>
</evidence>
<dbReference type="GO" id="GO:0006355">
    <property type="term" value="P:regulation of DNA-templated transcription"/>
    <property type="evidence" value="ECO:0007669"/>
    <property type="project" value="UniProtKB-UniRule"/>
</dbReference>
<comment type="subcellular location">
    <subcellularLocation>
        <location evidence="6">Cytoplasm</location>
    </subcellularLocation>
</comment>
<dbReference type="FunFam" id="1.10.10.200:FF:000004">
    <property type="entry name" value="Probable transcriptional regulatory protein BSBG_02618"/>
    <property type="match status" value="1"/>
</dbReference>
<dbReference type="Proteomes" id="UP000266389">
    <property type="component" value="Unassembled WGS sequence"/>
</dbReference>
<dbReference type="PANTHER" id="PTHR12532">
    <property type="entry name" value="TRANSLATIONAL ACTIVATOR OF CYTOCHROME C OXIDASE 1"/>
    <property type="match status" value="1"/>
</dbReference>
<dbReference type="NCBIfam" id="NF009044">
    <property type="entry name" value="PRK12378.1"/>
    <property type="match status" value="1"/>
</dbReference>
<protein>
    <recommendedName>
        <fullName evidence="6">Probable transcriptional regulatory protein D0433_07905</fullName>
    </recommendedName>
</protein>
<dbReference type="Pfam" id="PF20772">
    <property type="entry name" value="TACO1_YebC_N"/>
    <property type="match status" value="1"/>
</dbReference>
<dbReference type="PANTHER" id="PTHR12532:SF6">
    <property type="entry name" value="TRANSCRIPTIONAL REGULATORY PROTEIN YEBC-RELATED"/>
    <property type="match status" value="1"/>
</dbReference>
<dbReference type="Pfam" id="PF01709">
    <property type="entry name" value="Transcrip_reg"/>
    <property type="match status" value="1"/>
</dbReference>
<dbReference type="NCBIfam" id="NF001030">
    <property type="entry name" value="PRK00110.1"/>
    <property type="match status" value="1"/>
</dbReference>
<dbReference type="HAMAP" id="MF_00693">
    <property type="entry name" value="Transcrip_reg_TACO1"/>
    <property type="match status" value="1"/>
</dbReference>
<evidence type="ECO:0000256" key="4">
    <source>
        <dbReference type="ARBA" id="ARBA00023125"/>
    </source>
</evidence>
<sequence>MGRIFEKRKYRMFARWARMSKAFTKLGREIAIAVRLGGPDPSANPRLRRAIQNARSINMPKDRIDAAIKRASSREEADFQEVVYEGYAPHGVALIVETATDNPTRTVANLRMYFNRSGGSLAENGAVSFMFERKGVFKLAKPTHLNLEELELELIDYGAEDFAVEDDELLIYTSFNDFAQMQRKLEEKGLEIQMSALQYIPTVTTELSEEQEKDVMQLIEKLEDDDDVQAVYHNMR</sequence>
<keyword evidence="3 6" id="KW-0805">Transcription regulation</keyword>
<keyword evidence="5 6" id="KW-0804">Transcription</keyword>
<dbReference type="GO" id="GO:0005829">
    <property type="term" value="C:cytosol"/>
    <property type="evidence" value="ECO:0007669"/>
    <property type="project" value="TreeGrafter"/>
</dbReference>
<dbReference type="GO" id="GO:0003677">
    <property type="term" value="F:DNA binding"/>
    <property type="evidence" value="ECO:0007669"/>
    <property type="project" value="UniProtKB-UniRule"/>
</dbReference>
<dbReference type="InterPro" id="IPR029072">
    <property type="entry name" value="YebC-like"/>
</dbReference>
<feature type="domain" description="TACO1/YebC-like second and third" evidence="7">
    <location>
        <begin position="79"/>
        <end position="235"/>
    </location>
</feature>